<protein>
    <recommendedName>
        <fullName evidence="2">Late embryogenesis abundant protein LEA-2 subgroup domain-containing protein</fullName>
    </recommendedName>
</protein>
<dbReference type="Pfam" id="PF03168">
    <property type="entry name" value="LEA_2"/>
    <property type="match status" value="1"/>
</dbReference>
<name>A0AAV3PQH5_LITER</name>
<accession>A0AAV3PQH5</accession>
<dbReference type="PANTHER" id="PTHR31852">
    <property type="entry name" value="LATE EMBRYOGENESIS ABUNDANT (LEA) HYDROXYPROLINE-RICH GLYCOPROTEIN FAMILY"/>
    <property type="match status" value="1"/>
</dbReference>
<keyword evidence="4" id="KW-1185">Reference proteome</keyword>
<proteinExistence type="predicted"/>
<dbReference type="AlphaFoldDB" id="A0AAV3PQH5"/>
<keyword evidence="1" id="KW-1133">Transmembrane helix</keyword>
<comment type="caution">
    <text evidence="3">The sequence shown here is derived from an EMBL/GenBank/DDBJ whole genome shotgun (WGS) entry which is preliminary data.</text>
</comment>
<dbReference type="InterPro" id="IPR055301">
    <property type="entry name" value="Lea14-like_2"/>
</dbReference>
<dbReference type="SUPFAM" id="SSF117070">
    <property type="entry name" value="LEA14-like"/>
    <property type="match status" value="1"/>
</dbReference>
<evidence type="ECO:0000313" key="4">
    <source>
        <dbReference type="Proteomes" id="UP001454036"/>
    </source>
</evidence>
<dbReference type="Gene3D" id="2.60.40.1820">
    <property type="match status" value="1"/>
</dbReference>
<reference evidence="3 4" key="1">
    <citation type="submission" date="2024-01" db="EMBL/GenBank/DDBJ databases">
        <title>The complete chloroplast genome sequence of Lithospermum erythrorhizon: insights into the phylogenetic relationship among Boraginaceae species and the maternal lineages of purple gromwells.</title>
        <authorList>
            <person name="Okada T."/>
            <person name="Watanabe K."/>
        </authorList>
    </citation>
    <scope>NUCLEOTIDE SEQUENCE [LARGE SCALE GENOMIC DNA]</scope>
</reference>
<evidence type="ECO:0000256" key="1">
    <source>
        <dbReference type="SAM" id="Phobius"/>
    </source>
</evidence>
<dbReference type="InterPro" id="IPR004864">
    <property type="entry name" value="LEA_2"/>
</dbReference>
<dbReference type="EMBL" id="BAABME010018326">
    <property type="protein sequence ID" value="GAA0153436.1"/>
    <property type="molecule type" value="Genomic_DNA"/>
</dbReference>
<keyword evidence="1" id="KW-0472">Membrane</keyword>
<feature type="domain" description="Late embryogenesis abundant protein LEA-2 subgroup" evidence="2">
    <location>
        <begin position="72"/>
        <end position="167"/>
    </location>
</feature>
<sequence length="188" mass="21353">MSKNYEKNKKRKYLACIRCISILLIAIILVFVLVFMRLTSPEIELSNISIDNISSNTMAAKSPDLSMRILTKVSIQNPNFGRFKYEDTKLDVLYHGMVIGDVIIPKGRVRAKKTKHIDLVVEINADRLSGRYSGLSKDINSRVVKLSGHVKLSGKVYLIMIFKRKKSGEMNCSWEVNLSRKSIQNLSC</sequence>
<evidence type="ECO:0000259" key="2">
    <source>
        <dbReference type="Pfam" id="PF03168"/>
    </source>
</evidence>
<organism evidence="3 4">
    <name type="scientific">Lithospermum erythrorhizon</name>
    <name type="common">Purple gromwell</name>
    <name type="synonym">Lithospermum officinale var. erythrorhizon</name>
    <dbReference type="NCBI Taxonomy" id="34254"/>
    <lineage>
        <taxon>Eukaryota</taxon>
        <taxon>Viridiplantae</taxon>
        <taxon>Streptophyta</taxon>
        <taxon>Embryophyta</taxon>
        <taxon>Tracheophyta</taxon>
        <taxon>Spermatophyta</taxon>
        <taxon>Magnoliopsida</taxon>
        <taxon>eudicotyledons</taxon>
        <taxon>Gunneridae</taxon>
        <taxon>Pentapetalae</taxon>
        <taxon>asterids</taxon>
        <taxon>lamiids</taxon>
        <taxon>Boraginales</taxon>
        <taxon>Boraginaceae</taxon>
        <taxon>Boraginoideae</taxon>
        <taxon>Lithospermeae</taxon>
        <taxon>Lithospermum</taxon>
    </lineage>
</organism>
<dbReference type="Proteomes" id="UP001454036">
    <property type="component" value="Unassembled WGS sequence"/>
</dbReference>
<feature type="transmembrane region" description="Helical" evidence="1">
    <location>
        <begin position="12"/>
        <end position="36"/>
    </location>
</feature>
<gene>
    <name evidence="3" type="ORF">LIER_37673</name>
</gene>
<keyword evidence="1" id="KW-0812">Transmembrane</keyword>
<evidence type="ECO:0000313" key="3">
    <source>
        <dbReference type="EMBL" id="GAA0153436.1"/>
    </source>
</evidence>